<gene>
    <name evidence="2" type="ORF">TGDOM2_246230</name>
</gene>
<dbReference type="EMBL" id="AHZU02000236">
    <property type="protein sequence ID" value="KFG46944.1"/>
    <property type="molecule type" value="Genomic_DNA"/>
</dbReference>
<sequence length="116" mass="12636">MSRPMMRIVSSLSSMFHQENGQFPPLTRCQLFRWPGGALALAVVHGGNCACSRSLATLSALDFGSRRHAVPHKKTAACERGGAPLKTQDSAKRLRVQYSYRLLALIVPFLSVAALP</sequence>
<keyword evidence="1" id="KW-0472">Membrane</keyword>
<proteinExistence type="predicted"/>
<evidence type="ECO:0000313" key="2">
    <source>
        <dbReference type="EMBL" id="KFG46944.1"/>
    </source>
</evidence>
<dbReference type="VEuPathDB" id="ToxoDB:TGDOM2_246230"/>
<dbReference type="AlphaFoldDB" id="A0A086KRC6"/>
<reference evidence="2 3" key="1">
    <citation type="submission" date="2014-02" db="EMBL/GenBank/DDBJ databases">
        <authorList>
            <person name="Sibley D."/>
            <person name="Venepally P."/>
            <person name="Karamycheva S."/>
            <person name="Hadjithomas M."/>
            <person name="Khan A."/>
            <person name="Brunk B."/>
            <person name="Roos D."/>
            <person name="Caler E."/>
            <person name="Lorenzi H."/>
        </authorList>
    </citation>
    <scope>NUCLEOTIDE SEQUENCE [LARGE SCALE GENOMIC DNA]</scope>
    <source>
        <strain evidence="2 3">GAB2-2007-GAL-DOM2</strain>
    </source>
</reference>
<protein>
    <submittedName>
        <fullName evidence="2">Putative transmembrane protein</fullName>
    </submittedName>
</protein>
<comment type="caution">
    <text evidence="2">The sequence shown here is derived from an EMBL/GenBank/DDBJ whole genome shotgun (WGS) entry which is preliminary data.</text>
</comment>
<keyword evidence="1 2" id="KW-0812">Transmembrane</keyword>
<feature type="transmembrane region" description="Helical" evidence="1">
    <location>
        <begin position="98"/>
        <end position="115"/>
    </location>
</feature>
<name>A0A086KRC6_TOXGO</name>
<organism evidence="2 3">
    <name type="scientific">Toxoplasma gondii GAB2-2007-GAL-DOM2</name>
    <dbReference type="NCBI Taxonomy" id="1130820"/>
    <lineage>
        <taxon>Eukaryota</taxon>
        <taxon>Sar</taxon>
        <taxon>Alveolata</taxon>
        <taxon>Apicomplexa</taxon>
        <taxon>Conoidasida</taxon>
        <taxon>Coccidia</taxon>
        <taxon>Eucoccidiorida</taxon>
        <taxon>Eimeriorina</taxon>
        <taxon>Sarcocystidae</taxon>
        <taxon>Toxoplasma</taxon>
    </lineage>
</organism>
<accession>A0A086KRC6</accession>
<keyword evidence="1" id="KW-1133">Transmembrane helix</keyword>
<evidence type="ECO:0000313" key="3">
    <source>
        <dbReference type="Proteomes" id="UP000028837"/>
    </source>
</evidence>
<evidence type="ECO:0000256" key="1">
    <source>
        <dbReference type="SAM" id="Phobius"/>
    </source>
</evidence>
<dbReference type="Proteomes" id="UP000028837">
    <property type="component" value="Unassembled WGS sequence"/>
</dbReference>